<evidence type="ECO:0000259" key="3">
    <source>
        <dbReference type="PROSITE" id="PS50206"/>
    </source>
</evidence>
<proteinExistence type="predicted"/>
<feature type="chain" id="PRO_5040950711" evidence="2">
    <location>
        <begin position="31"/>
        <end position="300"/>
    </location>
</feature>
<dbReference type="Proteomes" id="UP001138661">
    <property type="component" value="Unassembled WGS sequence"/>
</dbReference>
<reference evidence="4" key="1">
    <citation type="submission" date="2021-07" db="EMBL/GenBank/DDBJ databases">
        <title>Roseobacter insulae sp. nov., isolated from a tidal flat.</title>
        <authorList>
            <person name="Park S."/>
            <person name="Yoon J.-H."/>
        </authorList>
    </citation>
    <scope>NUCLEOTIDE SEQUENCE</scope>
    <source>
        <strain evidence="4">YSTF-M11</strain>
    </source>
</reference>
<accession>A0A9X1JZW9</accession>
<evidence type="ECO:0000313" key="5">
    <source>
        <dbReference type="Proteomes" id="UP001138661"/>
    </source>
</evidence>
<evidence type="ECO:0000313" key="4">
    <source>
        <dbReference type="EMBL" id="MBW4709846.1"/>
    </source>
</evidence>
<keyword evidence="5" id="KW-1185">Reference proteome</keyword>
<dbReference type="SMART" id="SM00450">
    <property type="entry name" value="RHOD"/>
    <property type="match status" value="2"/>
</dbReference>
<dbReference type="InterPro" id="IPR001307">
    <property type="entry name" value="Thiosulphate_STrfase_CS"/>
</dbReference>
<dbReference type="PROSITE" id="PS00380">
    <property type="entry name" value="RHODANESE_1"/>
    <property type="match status" value="1"/>
</dbReference>
<dbReference type="CDD" id="cd01448">
    <property type="entry name" value="TST_Repeat_1"/>
    <property type="match status" value="1"/>
</dbReference>
<dbReference type="AlphaFoldDB" id="A0A9X1JZW9"/>
<comment type="caution">
    <text evidence="4">The sequence shown here is derived from an EMBL/GenBank/DDBJ whole genome shotgun (WGS) entry which is preliminary data.</text>
</comment>
<dbReference type="PANTHER" id="PTHR43855:SF1">
    <property type="entry name" value="THIOSULFATE SULFURTRANSFERASE"/>
    <property type="match status" value="1"/>
</dbReference>
<protein>
    <submittedName>
        <fullName evidence="4">Sulfurtransferase</fullName>
    </submittedName>
</protein>
<dbReference type="PROSITE" id="PS50206">
    <property type="entry name" value="RHODANESE_3"/>
    <property type="match status" value="2"/>
</dbReference>
<organism evidence="4 5">
    <name type="scientific">Roseobacter insulae</name>
    <dbReference type="NCBI Taxonomy" id="2859783"/>
    <lineage>
        <taxon>Bacteria</taxon>
        <taxon>Pseudomonadati</taxon>
        <taxon>Pseudomonadota</taxon>
        <taxon>Alphaproteobacteria</taxon>
        <taxon>Rhodobacterales</taxon>
        <taxon>Roseobacteraceae</taxon>
        <taxon>Roseobacter</taxon>
    </lineage>
</organism>
<keyword evidence="1" id="KW-0677">Repeat</keyword>
<keyword evidence="2" id="KW-0732">Signal</keyword>
<sequence>MTTTLSRRSILMLALGVSATCIPSVSLALADGYPNPRFLKEPQSLLSDMTMKAMGAVVYGSTVIDLRPKKDFDAGHIPGARHLPADAVAAEFGAVAGALRPVPKIEAMLGALGIAQDQRIVFYDDRGGFHAARMFWLLEYFGHREVSVLNGGWTGWLNAGGTVTRDQGGGKPARFEVTLTPRRHATAQDVLAHKDQPGAVLIDVRPPRLFAEGHIPWAINVPWSQNLDEDGRFLTADALAAHFEGYGITQNSDVIMHCQNGLASSHSYLALRLLDVPRLRVYHRSWAEWGSAGDLPVTTG</sequence>
<dbReference type="RefSeq" id="WP_219505778.1">
    <property type="nucleotide sequence ID" value="NZ_JAHXDN010000005.1"/>
</dbReference>
<dbReference type="InterPro" id="IPR051126">
    <property type="entry name" value="Thiosulfate_sulfurtransferase"/>
</dbReference>
<dbReference type="PANTHER" id="PTHR43855">
    <property type="entry name" value="THIOSULFATE SULFURTRANSFERASE"/>
    <property type="match status" value="1"/>
</dbReference>
<feature type="signal peptide" evidence="2">
    <location>
        <begin position="1"/>
        <end position="30"/>
    </location>
</feature>
<dbReference type="CDD" id="cd01449">
    <property type="entry name" value="TST_Repeat_2"/>
    <property type="match status" value="1"/>
</dbReference>
<feature type="domain" description="Rhodanese" evidence="3">
    <location>
        <begin position="195"/>
        <end position="298"/>
    </location>
</feature>
<gene>
    <name evidence="4" type="ORF">KX928_18840</name>
</gene>
<dbReference type="EMBL" id="JAHXDN010000005">
    <property type="protein sequence ID" value="MBW4709846.1"/>
    <property type="molecule type" value="Genomic_DNA"/>
</dbReference>
<name>A0A9X1JZW9_9RHOB</name>
<evidence type="ECO:0000256" key="2">
    <source>
        <dbReference type="SAM" id="SignalP"/>
    </source>
</evidence>
<dbReference type="Pfam" id="PF00581">
    <property type="entry name" value="Rhodanese"/>
    <property type="match status" value="2"/>
</dbReference>
<dbReference type="GO" id="GO:0004792">
    <property type="term" value="F:thiosulfate-cyanide sulfurtransferase activity"/>
    <property type="evidence" value="ECO:0007669"/>
    <property type="project" value="InterPro"/>
</dbReference>
<dbReference type="InterPro" id="IPR001763">
    <property type="entry name" value="Rhodanese-like_dom"/>
</dbReference>
<feature type="domain" description="Rhodanese" evidence="3">
    <location>
        <begin position="62"/>
        <end position="165"/>
    </location>
</feature>
<evidence type="ECO:0000256" key="1">
    <source>
        <dbReference type="ARBA" id="ARBA00022737"/>
    </source>
</evidence>